<sequence length="77" mass="8657">MLRIMFLPAQSLLPIALVLCASALRSIHEEHEGHEGNETAKTAKIAKDVLATDWRRLLISHSQKPIAHIHRFSAPLR</sequence>
<keyword evidence="1" id="KW-0732">Signal</keyword>
<comment type="caution">
    <text evidence="2">The sequence shown here is derived from an EMBL/GenBank/DDBJ whole genome shotgun (WGS) entry which is preliminary data.</text>
</comment>
<evidence type="ECO:0000313" key="3">
    <source>
        <dbReference type="Proteomes" id="UP000050277"/>
    </source>
</evidence>
<feature type="signal peptide" evidence="1">
    <location>
        <begin position="1"/>
        <end position="23"/>
    </location>
</feature>
<feature type="chain" id="PRO_5006133224" description="Secreted protein" evidence="1">
    <location>
        <begin position="24"/>
        <end position="77"/>
    </location>
</feature>
<proteinExistence type="predicted"/>
<protein>
    <recommendedName>
        <fullName evidence="4">Secreted protein</fullName>
    </recommendedName>
</protein>
<keyword evidence="3" id="KW-1185">Reference proteome</keyword>
<reference evidence="2 3" key="1">
    <citation type="submission" date="2015-07" db="EMBL/GenBank/DDBJ databases">
        <title>Whole genome sequence of Herpetosiphon geysericola DSM 7119.</title>
        <authorList>
            <person name="Hemp J."/>
            <person name="Ward L.M."/>
            <person name="Pace L.A."/>
            <person name="Fischer W.W."/>
        </authorList>
    </citation>
    <scope>NUCLEOTIDE SEQUENCE [LARGE SCALE GENOMIC DNA]</scope>
    <source>
        <strain evidence="2 3">DSM 7119</strain>
    </source>
</reference>
<evidence type="ECO:0000256" key="1">
    <source>
        <dbReference type="SAM" id="SignalP"/>
    </source>
</evidence>
<dbReference type="Proteomes" id="UP000050277">
    <property type="component" value="Unassembled WGS sequence"/>
</dbReference>
<gene>
    <name evidence="2" type="ORF">SE18_12805</name>
</gene>
<evidence type="ECO:0000313" key="2">
    <source>
        <dbReference type="EMBL" id="KPL86825.1"/>
    </source>
</evidence>
<evidence type="ECO:0008006" key="4">
    <source>
        <dbReference type="Google" id="ProtNLM"/>
    </source>
</evidence>
<dbReference type="AlphaFoldDB" id="A0A0P6XTW5"/>
<name>A0A0P6XTW5_9CHLR</name>
<accession>A0A0P6XTW5</accession>
<dbReference type="EMBL" id="LGKP01000021">
    <property type="protein sequence ID" value="KPL86825.1"/>
    <property type="molecule type" value="Genomic_DNA"/>
</dbReference>
<organism evidence="2 3">
    <name type="scientific">Herpetosiphon geysericola</name>
    <dbReference type="NCBI Taxonomy" id="70996"/>
    <lineage>
        <taxon>Bacteria</taxon>
        <taxon>Bacillati</taxon>
        <taxon>Chloroflexota</taxon>
        <taxon>Chloroflexia</taxon>
        <taxon>Herpetosiphonales</taxon>
        <taxon>Herpetosiphonaceae</taxon>
        <taxon>Herpetosiphon</taxon>
    </lineage>
</organism>